<proteinExistence type="predicted"/>
<evidence type="ECO:0000313" key="3">
    <source>
        <dbReference type="Proteomes" id="UP000268233"/>
    </source>
</evidence>
<keyword evidence="3" id="KW-1185">Reference proteome</keyword>
<dbReference type="AlphaFoldDB" id="A0A495R919"/>
<dbReference type="Proteomes" id="UP000268233">
    <property type="component" value="Unassembled WGS sequence"/>
</dbReference>
<protein>
    <submittedName>
        <fullName evidence="2">Uncharacterized protein</fullName>
    </submittedName>
</protein>
<reference evidence="2 3" key="1">
    <citation type="submission" date="2018-10" db="EMBL/GenBank/DDBJ databases">
        <title>Genomic Encyclopedia of Archaeal and Bacterial Type Strains, Phase II (KMG-II): from individual species to whole genera.</title>
        <authorList>
            <person name="Goeker M."/>
        </authorList>
    </citation>
    <scope>NUCLEOTIDE SEQUENCE [LARGE SCALE GENOMIC DNA]</scope>
    <source>
        <strain evidence="2 3">DSM 11927</strain>
    </source>
</reference>
<evidence type="ECO:0000256" key="1">
    <source>
        <dbReference type="SAM" id="MobiDB-lite"/>
    </source>
</evidence>
<dbReference type="EMBL" id="RBWW01000001">
    <property type="protein sequence ID" value="RKS83775.1"/>
    <property type="molecule type" value="Genomic_DNA"/>
</dbReference>
<name>A0A495R919_9EURY</name>
<accession>A0A495R919</accession>
<feature type="compositionally biased region" description="Low complexity" evidence="1">
    <location>
        <begin position="54"/>
        <end position="66"/>
    </location>
</feature>
<gene>
    <name evidence="2" type="ORF">BDK61_3169</name>
</gene>
<evidence type="ECO:0000313" key="2">
    <source>
        <dbReference type="EMBL" id="RKS83775.1"/>
    </source>
</evidence>
<sequence length="181" mass="19893">MADSDTATVAVRVDKSIKREWENRVSESQDYGSLSHLVRTAVQKEIRDEYSVADTTTTDSGESGSDPEMLDAVESLQGQIASVQAQIDEIQKDTQSEAAYELEQVLLELLPAVPEPESNELLTPHGPDLSSVAVTARDIADRIGANRDRVSGACDRLADETGYIRKAVNEDTGTAYYWREE</sequence>
<feature type="region of interest" description="Disordered" evidence="1">
    <location>
        <begin position="48"/>
        <end position="68"/>
    </location>
</feature>
<dbReference type="RefSeq" id="WP_121303642.1">
    <property type="nucleotide sequence ID" value="NZ_RBWW01000001.1"/>
</dbReference>
<organism evidence="2 3">
    <name type="scientific">Haloarcula quadrata</name>
    <dbReference type="NCBI Taxonomy" id="182779"/>
    <lineage>
        <taxon>Archaea</taxon>
        <taxon>Methanobacteriati</taxon>
        <taxon>Methanobacteriota</taxon>
        <taxon>Stenosarchaea group</taxon>
        <taxon>Halobacteria</taxon>
        <taxon>Halobacteriales</taxon>
        <taxon>Haloarculaceae</taxon>
        <taxon>Haloarcula</taxon>
    </lineage>
</organism>
<comment type="caution">
    <text evidence="2">The sequence shown here is derived from an EMBL/GenBank/DDBJ whole genome shotgun (WGS) entry which is preliminary data.</text>
</comment>